<dbReference type="EMBL" id="CAADRA010000503">
    <property type="protein sequence ID" value="VFT80300.1"/>
    <property type="molecule type" value="Genomic_DNA"/>
</dbReference>
<evidence type="ECO:0000313" key="3">
    <source>
        <dbReference type="EMBL" id="VFT80300.1"/>
    </source>
</evidence>
<gene>
    <name evidence="3" type="primary">Aste57867_3124</name>
    <name evidence="2" type="ORF">As57867_003115</name>
    <name evidence="3" type="ORF">ASTE57867_3124</name>
</gene>
<accession>A0A485KET1</accession>
<organism evidence="3 4">
    <name type="scientific">Aphanomyces stellatus</name>
    <dbReference type="NCBI Taxonomy" id="120398"/>
    <lineage>
        <taxon>Eukaryota</taxon>
        <taxon>Sar</taxon>
        <taxon>Stramenopiles</taxon>
        <taxon>Oomycota</taxon>
        <taxon>Saprolegniomycetes</taxon>
        <taxon>Saprolegniales</taxon>
        <taxon>Verrucalvaceae</taxon>
        <taxon>Aphanomyces</taxon>
    </lineage>
</organism>
<keyword evidence="1" id="KW-0472">Membrane</keyword>
<sequence>MSDSSTITSSSSSTWLAIVGIVAAVCVVAVLVMKVHQRRRTANPAAFSGDDVIYDTLGTPVMAYDDETKASVAPETPTHAMVATV</sequence>
<dbReference type="Proteomes" id="UP000332933">
    <property type="component" value="Unassembled WGS sequence"/>
</dbReference>
<protein>
    <submittedName>
        <fullName evidence="3">Aste57867_3124 protein</fullName>
    </submittedName>
</protein>
<dbReference type="AlphaFoldDB" id="A0A485KET1"/>
<evidence type="ECO:0000313" key="4">
    <source>
        <dbReference type="Proteomes" id="UP000332933"/>
    </source>
</evidence>
<name>A0A485KET1_9STRA</name>
<keyword evidence="4" id="KW-1185">Reference proteome</keyword>
<proteinExistence type="predicted"/>
<evidence type="ECO:0000313" key="2">
    <source>
        <dbReference type="EMBL" id="KAF0715902.1"/>
    </source>
</evidence>
<keyword evidence="1" id="KW-0812">Transmembrane</keyword>
<reference evidence="2" key="2">
    <citation type="submission" date="2019-06" db="EMBL/GenBank/DDBJ databases">
        <title>Genomics analysis of Aphanomyces spp. identifies a new class of oomycete effector associated with host adaptation.</title>
        <authorList>
            <person name="Gaulin E."/>
        </authorList>
    </citation>
    <scope>NUCLEOTIDE SEQUENCE</scope>
    <source>
        <strain evidence="2">CBS 578.67</strain>
    </source>
</reference>
<reference evidence="3 4" key="1">
    <citation type="submission" date="2019-03" db="EMBL/GenBank/DDBJ databases">
        <authorList>
            <person name="Gaulin E."/>
            <person name="Dumas B."/>
        </authorList>
    </citation>
    <scope>NUCLEOTIDE SEQUENCE [LARGE SCALE GENOMIC DNA]</scope>
    <source>
        <strain evidence="3">CBS 568.67</strain>
    </source>
</reference>
<dbReference type="EMBL" id="VJMH01000503">
    <property type="protein sequence ID" value="KAF0715902.1"/>
    <property type="molecule type" value="Genomic_DNA"/>
</dbReference>
<evidence type="ECO:0000256" key="1">
    <source>
        <dbReference type="SAM" id="Phobius"/>
    </source>
</evidence>
<keyword evidence="1" id="KW-1133">Transmembrane helix</keyword>
<feature type="transmembrane region" description="Helical" evidence="1">
    <location>
        <begin position="12"/>
        <end position="33"/>
    </location>
</feature>